<dbReference type="InterPro" id="IPR043502">
    <property type="entry name" value="DNA/RNA_pol_sf"/>
</dbReference>
<sequence length="527" mass="62335">MLEMFVFNETNREFGICRDEYFFKINDSTVMEKIKVIVIDFAQNEESCFGQSNNRKMIRTKEDLKQKLCEQFKTTGIGFRRVRLNWITQDGREPELHAKLMSRYLGTFENGMGKIKLVKDRKFALKLTLNREPIGRVREDRELIFYFTNKEEDLNRELRSTLRLTETVELKTMEAGDDIEIALGDSTLTKVEGALKKLMKAREEEEQWSWIEVEREEKTKNKSREGGDEEWLHGIQALLKQYDNMFDTPRRLPQNRTIDHRLLMLEGNKTINVRHHISMGTFRKGRVRIGNRRVASRNHRPRRNSYSCSVFLVKKKKGRWCSRVDYRRWNQITVSYKLRKKCVENKKCVISHSKVQHMEQRMVQKGVETDEKDRARENWPPTKNVPELRGLLRLSGYYGSETDASGFKLDAVLAPNMMKKQTDSHRRQNQRVQYIPPVVTKEFKLQLRPETFLWVRGRKELVVNEWSDKGKGFSNSKKAWETVYLMNQQFPSFHLEDKVENPNRNPLLPSYTQALNRSRGSAIFPVH</sequence>
<dbReference type="GO" id="GO:0004601">
    <property type="term" value="F:peroxidase activity"/>
    <property type="evidence" value="ECO:0007669"/>
    <property type="project" value="UniProtKB-KW"/>
</dbReference>
<dbReference type="EMBL" id="SSTD01017768">
    <property type="protein sequence ID" value="TYJ99115.1"/>
    <property type="molecule type" value="Genomic_DNA"/>
</dbReference>
<dbReference type="Proteomes" id="UP000321947">
    <property type="component" value="Unassembled WGS sequence"/>
</dbReference>
<protein>
    <submittedName>
        <fullName evidence="1">Peroxidase 64</fullName>
    </submittedName>
</protein>
<name>A0A5D3BL87_CUCMM</name>
<comment type="caution">
    <text evidence="1">The sequence shown here is derived from an EMBL/GenBank/DDBJ whole genome shotgun (WGS) entry which is preliminary data.</text>
</comment>
<gene>
    <name evidence="1" type="ORF">E5676_scaffold248G003200</name>
</gene>
<dbReference type="Gene3D" id="3.10.10.10">
    <property type="entry name" value="HIV Type 1 Reverse Transcriptase, subunit A, domain 1"/>
    <property type="match status" value="1"/>
</dbReference>
<organism evidence="1 2">
    <name type="scientific">Cucumis melo var. makuwa</name>
    <name type="common">Oriental melon</name>
    <dbReference type="NCBI Taxonomy" id="1194695"/>
    <lineage>
        <taxon>Eukaryota</taxon>
        <taxon>Viridiplantae</taxon>
        <taxon>Streptophyta</taxon>
        <taxon>Embryophyta</taxon>
        <taxon>Tracheophyta</taxon>
        <taxon>Spermatophyta</taxon>
        <taxon>Magnoliopsida</taxon>
        <taxon>eudicotyledons</taxon>
        <taxon>Gunneridae</taxon>
        <taxon>Pentapetalae</taxon>
        <taxon>rosids</taxon>
        <taxon>fabids</taxon>
        <taxon>Cucurbitales</taxon>
        <taxon>Cucurbitaceae</taxon>
        <taxon>Benincaseae</taxon>
        <taxon>Cucumis</taxon>
    </lineage>
</organism>
<dbReference type="AlphaFoldDB" id="A0A5D3BL87"/>
<reference evidence="1 2" key="1">
    <citation type="submission" date="2019-08" db="EMBL/GenBank/DDBJ databases">
        <title>Draft genome sequences of two oriental melons (Cucumis melo L. var makuwa).</title>
        <authorList>
            <person name="Kwon S.-Y."/>
        </authorList>
    </citation>
    <scope>NUCLEOTIDE SEQUENCE [LARGE SCALE GENOMIC DNA]</scope>
    <source>
        <strain evidence="2">cv. Chang Bougi</strain>
        <tissue evidence="1">Leaf</tissue>
    </source>
</reference>
<dbReference type="SUPFAM" id="SSF56672">
    <property type="entry name" value="DNA/RNA polymerases"/>
    <property type="match status" value="1"/>
</dbReference>
<evidence type="ECO:0000313" key="2">
    <source>
        <dbReference type="Proteomes" id="UP000321947"/>
    </source>
</evidence>
<keyword evidence="1" id="KW-0575">Peroxidase</keyword>
<proteinExistence type="predicted"/>
<accession>A0A5D3BL87</accession>
<evidence type="ECO:0000313" key="1">
    <source>
        <dbReference type="EMBL" id="TYJ99115.1"/>
    </source>
</evidence>
<keyword evidence="1" id="KW-0560">Oxidoreductase</keyword>